<dbReference type="EMBL" id="CAJNDS010001502">
    <property type="protein sequence ID" value="CAE7262375.1"/>
    <property type="molecule type" value="Genomic_DNA"/>
</dbReference>
<dbReference type="InterPro" id="IPR038765">
    <property type="entry name" value="Papain-like_cys_pep_sf"/>
</dbReference>
<dbReference type="Proteomes" id="UP000604046">
    <property type="component" value="Unassembled WGS sequence"/>
</dbReference>
<dbReference type="GO" id="GO:0006508">
    <property type="term" value="P:proteolysis"/>
    <property type="evidence" value="ECO:0007669"/>
    <property type="project" value="InterPro"/>
</dbReference>
<gene>
    <name evidence="2" type="primary">LCP3</name>
    <name evidence="2" type="ORF">SNAT2548_LOCUS13759</name>
</gene>
<keyword evidence="3" id="KW-1185">Reference proteome</keyword>
<evidence type="ECO:0000259" key="1">
    <source>
        <dbReference type="Pfam" id="PF00112"/>
    </source>
</evidence>
<dbReference type="SUPFAM" id="SSF54001">
    <property type="entry name" value="Cysteine proteinases"/>
    <property type="match status" value="1"/>
</dbReference>
<dbReference type="InterPro" id="IPR000169">
    <property type="entry name" value="Pept_cys_AS"/>
</dbReference>
<dbReference type="AlphaFoldDB" id="A0A812MD32"/>
<proteinExistence type="predicted"/>
<evidence type="ECO:0000313" key="2">
    <source>
        <dbReference type="EMBL" id="CAE7262375.1"/>
    </source>
</evidence>
<protein>
    <submittedName>
        <fullName evidence="2">LCP3 protein</fullName>
    </submittedName>
</protein>
<evidence type="ECO:0000313" key="3">
    <source>
        <dbReference type="Proteomes" id="UP000604046"/>
    </source>
</evidence>
<dbReference type="Pfam" id="PF00112">
    <property type="entry name" value="Peptidase_C1"/>
    <property type="match status" value="1"/>
</dbReference>
<dbReference type="GO" id="GO:0008234">
    <property type="term" value="F:cysteine-type peptidase activity"/>
    <property type="evidence" value="ECO:0007669"/>
    <property type="project" value="InterPro"/>
</dbReference>
<comment type="caution">
    <text evidence="2">The sequence shown here is derived from an EMBL/GenBank/DDBJ whole genome shotgun (WGS) entry which is preliminary data.</text>
</comment>
<accession>A0A812MD32</accession>
<organism evidence="2 3">
    <name type="scientific">Symbiodinium natans</name>
    <dbReference type="NCBI Taxonomy" id="878477"/>
    <lineage>
        <taxon>Eukaryota</taxon>
        <taxon>Sar</taxon>
        <taxon>Alveolata</taxon>
        <taxon>Dinophyceae</taxon>
        <taxon>Suessiales</taxon>
        <taxon>Symbiodiniaceae</taxon>
        <taxon>Symbiodinium</taxon>
    </lineage>
</organism>
<name>A0A812MD32_9DINO</name>
<dbReference type="Gene3D" id="3.90.70.10">
    <property type="entry name" value="Cysteine proteinases"/>
    <property type="match status" value="1"/>
</dbReference>
<dbReference type="PROSITE" id="PS00139">
    <property type="entry name" value="THIOL_PROTEASE_CYS"/>
    <property type="match status" value="1"/>
</dbReference>
<reference evidence="2" key="1">
    <citation type="submission" date="2021-02" db="EMBL/GenBank/DDBJ databases">
        <authorList>
            <person name="Dougan E. K."/>
            <person name="Rhodes N."/>
            <person name="Thang M."/>
            <person name="Chan C."/>
        </authorList>
    </citation>
    <scope>NUCLEOTIDE SEQUENCE</scope>
</reference>
<feature type="domain" description="Peptidase C1A papain C-terminal" evidence="1">
    <location>
        <begin position="70"/>
        <end position="108"/>
    </location>
</feature>
<dbReference type="InterPro" id="IPR000668">
    <property type="entry name" value="Peptidase_C1A_C"/>
</dbReference>
<sequence length="112" mass="12455">MFQRNKALVTAHNSKEGITWTAAVNVFADYTDAEFKALLGHRRLGRWWLPTPSLRQQASSVVRRAQEELAAEVDWRRNLVTTNFVHQQGACGSCWAVAAAGAIDTQAAEDEL</sequence>